<gene>
    <name evidence="2" type="ORF">BFG57_11175</name>
</gene>
<feature type="non-terminal residue" evidence="2">
    <location>
        <position position="133"/>
    </location>
</feature>
<protein>
    <submittedName>
        <fullName evidence="2">Uncharacterized protein</fullName>
    </submittedName>
</protein>
<evidence type="ECO:0000256" key="1">
    <source>
        <dbReference type="SAM" id="Phobius"/>
    </source>
</evidence>
<reference evidence="2 3" key="1">
    <citation type="submission" date="2016-08" db="EMBL/GenBank/DDBJ databases">
        <title>Genome of Bacillus solimangrovi GH2-4.</title>
        <authorList>
            <person name="Lim S."/>
            <person name="Kim B.-C."/>
        </authorList>
    </citation>
    <scope>NUCLEOTIDE SEQUENCE [LARGE SCALE GENOMIC DNA]</scope>
    <source>
        <strain evidence="2 3">GH2-4</strain>
    </source>
</reference>
<name>A0A1E5LI51_9BACI</name>
<organism evidence="2 3">
    <name type="scientific">Bacillus solimangrovi</name>
    <dbReference type="NCBI Taxonomy" id="1305675"/>
    <lineage>
        <taxon>Bacteria</taxon>
        <taxon>Bacillati</taxon>
        <taxon>Bacillota</taxon>
        <taxon>Bacilli</taxon>
        <taxon>Bacillales</taxon>
        <taxon>Bacillaceae</taxon>
        <taxon>Bacillus</taxon>
    </lineage>
</organism>
<dbReference type="RefSeq" id="WP_069716169.1">
    <property type="nucleotide sequence ID" value="NZ_MJEH01000009.1"/>
</dbReference>
<feature type="transmembrane region" description="Helical" evidence="1">
    <location>
        <begin position="74"/>
        <end position="96"/>
    </location>
</feature>
<keyword evidence="1" id="KW-1133">Transmembrane helix</keyword>
<evidence type="ECO:0000313" key="2">
    <source>
        <dbReference type="EMBL" id="OEH93741.1"/>
    </source>
</evidence>
<sequence>MKYLAYSFLGIAYLLTMNQITLIFKEMYNDTFQLFPNMYFAVLLYLPLGIYLGIPSLYKKIKRDGKWKINHSLLVFVTLPMVIIAFFYPLIFSLPLPSHFKIPKLFIGAHDELRLGMVVAGYSLIKSFNILPP</sequence>
<feature type="transmembrane region" description="Helical" evidence="1">
    <location>
        <begin position="6"/>
        <end position="24"/>
    </location>
</feature>
<keyword evidence="1" id="KW-0472">Membrane</keyword>
<dbReference type="EMBL" id="MJEH01000009">
    <property type="protein sequence ID" value="OEH93741.1"/>
    <property type="molecule type" value="Genomic_DNA"/>
</dbReference>
<dbReference type="Proteomes" id="UP000095209">
    <property type="component" value="Unassembled WGS sequence"/>
</dbReference>
<keyword evidence="1" id="KW-0812">Transmembrane</keyword>
<dbReference type="AlphaFoldDB" id="A0A1E5LI51"/>
<proteinExistence type="predicted"/>
<comment type="caution">
    <text evidence="2">The sequence shown here is derived from an EMBL/GenBank/DDBJ whole genome shotgun (WGS) entry which is preliminary data.</text>
</comment>
<feature type="transmembrane region" description="Helical" evidence="1">
    <location>
        <begin position="36"/>
        <end position="54"/>
    </location>
</feature>
<accession>A0A1E5LI51</accession>
<keyword evidence="3" id="KW-1185">Reference proteome</keyword>
<evidence type="ECO:0000313" key="3">
    <source>
        <dbReference type="Proteomes" id="UP000095209"/>
    </source>
</evidence>